<evidence type="ECO:0000259" key="7">
    <source>
        <dbReference type="Pfam" id="PF20684"/>
    </source>
</evidence>
<keyword evidence="2 6" id="KW-0812">Transmembrane</keyword>
<gene>
    <name evidence="8" type="ORF">N7G274_004583</name>
</gene>
<feature type="transmembrane region" description="Helical" evidence="6">
    <location>
        <begin position="139"/>
        <end position="162"/>
    </location>
</feature>
<dbReference type="EMBL" id="JBEFKJ010000013">
    <property type="protein sequence ID" value="KAL2042823.1"/>
    <property type="molecule type" value="Genomic_DNA"/>
</dbReference>
<keyword evidence="9" id="KW-1185">Reference proteome</keyword>
<dbReference type="InterPro" id="IPR052337">
    <property type="entry name" value="SAT4-like"/>
</dbReference>
<dbReference type="PANTHER" id="PTHR33048">
    <property type="entry name" value="PTH11-LIKE INTEGRAL MEMBRANE PROTEIN (AFU_ORTHOLOGUE AFUA_5G11245)"/>
    <property type="match status" value="1"/>
</dbReference>
<evidence type="ECO:0000256" key="2">
    <source>
        <dbReference type="ARBA" id="ARBA00022692"/>
    </source>
</evidence>
<evidence type="ECO:0000256" key="6">
    <source>
        <dbReference type="SAM" id="Phobius"/>
    </source>
</evidence>
<feature type="transmembrane region" description="Helical" evidence="6">
    <location>
        <begin position="182"/>
        <end position="206"/>
    </location>
</feature>
<comment type="caution">
    <text evidence="8">The sequence shown here is derived from an EMBL/GenBank/DDBJ whole genome shotgun (WGS) entry which is preliminary data.</text>
</comment>
<keyword evidence="3 6" id="KW-1133">Transmembrane helix</keyword>
<feature type="transmembrane region" description="Helical" evidence="6">
    <location>
        <begin position="218"/>
        <end position="243"/>
    </location>
</feature>
<sequence length="382" mass="42589">MSMSSIYDHGRVPKDAYLASSVALFVIAILAAIARTILRIHYQNRLFIDDGFLLLAVLFAVVCMGLLPQFLDATYLLQAHLEARVPPGTTEEQVNAATLRFHLYSDVLNSLSFTIVFAIKFSFLSFFKQLIRRIRKLEIYWWYVVGVTAVTWIAGFVGIYASCSYFDERALACASSINATTIALYCILAFLDVATDIAIIMIPVLFLRKVRIKLRTKIFLGASLCLSAIIITVVITQIAGFHVPGTNIVDVVWEMYWQFVEAMVAIIIVCLSAFRSFFVQHTTRHQSPPQRSWYAGVKASLTNKSSQDGACELSPIPGVAPTGMRTYIEVVGGESSDHIIRHEASVVPPVPQHDPAEAQTITVRHDLSMSWEPSLREDDSFV</sequence>
<dbReference type="InterPro" id="IPR049326">
    <property type="entry name" value="Rhodopsin_dom_fungi"/>
</dbReference>
<feature type="transmembrane region" description="Helical" evidence="6">
    <location>
        <begin position="16"/>
        <end position="34"/>
    </location>
</feature>
<dbReference type="Pfam" id="PF20684">
    <property type="entry name" value="Fung_rhodopsin"/>
    <property type="match status" value="1"/>
</dbReference>
<evidence type="ECO:0000256" key="5">
    <source>
        <dbReference type="ARBA" id="ARBA00038359"/>
    </source>
</evidence>
<reference evidence="8 9" key="1">
    <citation type="submission" date="2024-09" db="EMBL/GenBank/DDBJ databases">
        <title>Rethinking Asexuality: The Enigmatic Case of Functional Sexual Genes in Lepraria (Stereocaulaceae).</title>
        <authorList>
            <person name="Doellman M."/>
            <person name="Sun Y."/>
            <person name="Barcenas-Pena A."/>
            <person name="Lumbsch H.T."/>
            <person name="Grewe F."/>
        </authorList>
    </citation>
    <scope>NUCLEOTIDE SEQUENCE [LARGE SCALE GENOMIC DNA]</scope>
    <source>
        <strain evidence="8 9">Mercado 3170</strain>
    </source>
</reference>
<evidence type="ECO:0000256" key="4">
    <source>
        <dbReference type="ARBA" id="ARBA00023136"/>
    </source>
</evidence>
<proteinExistence type="inferred from homology"/>
<evidence type="ECO:0000256" key="1">
    <source>
        <dbReference type="ARBA" id="ARBA00004141"/>
    </source>
</evidence>
<evidence type="ECO:0000313" key="8">
    <source>
        <dbReference type="EMBL" id="KAL2042823.1"/>
    </source>
</evidence>
<feature type="transmembrane region" description="Helical" evidence="6">
    <location>
        <begin position="46"/>
        <end position="67"/>
    </location>
</feature>
<comment type="similarity">
    <text evidence="5">Belongs to the SAT4 family.</text>
</comment>
<name>A0ABR4AAQ4_9LECA</name>
<organism evidence="8 9">
    <name type="scientific">Stereocaulon virgatum</name>
    <dbReference type="NCBI Taxonomy" id="373712"/>
    <lineage>
        <taxon>Eukaryota</taxon>
        <taxon>Fungi</taxon>
        <taxon>Dikarya</taxon>
        <taxon>Ascomycota</taxon>
        <taxon>Pezizomycotina</taxon>
        <taxon>Lecanoromycetes</taxon>
        <taxon>OSLEUM clade</taxon>
        <taxon>Lecanoromycetidae</taxon>
        <taxon>Lecanorales</taxon>
        <taxon>Lecanorineae</taxon>
        <taxon>Stereocaulaceae</taxon>
        <taxon>Stereocaulon</taxon>
    </lineage>
</organism>
<comment type="subcellular location">
    <subcellularLocation>
        <location evidence="1">Membrane</location>
        <topology evidence="1">Multi-pass membrane protein</topology>
    </subcellularLocation>
</comment>
<evidence type="ECO:0000256" key="3">
    <source>
        <dbReference type="ARBA" id="ARBA00022989"/>
    </source>
</evidence>
<feature type="transmembrane region" description="Helical" evidence="6">
    <location>
        <begin position="107"/>
        <end position="127"/>
    </location>
</feature>
<dbReference type="PANTHER" id="PTHR33048:SF47">
    <property type="entry name" value="INTEGRAL MEMBRANE PROTEIN-RELATED"/>
    <property type="match status" value="1"/>
</dbReference>
<keyword evidence="4 6" id="KW-0472">Membrane</keyword>
<dbReference type="Proteomes" id="UP001590950">
    <property type="component" value="Unassembled WGS sequence"/>
</dbReference>
<protein>
    <recommendedName>
        <fullName evidence="7">Rhodopsin domain-containing protein</fullName>
    </recommendedName>
</protein>
<evidence type="ECO:0000313" key="9">
    <source>
        <dbReference type="Proteomes" id="UP001590950"/>
    </source>
</evidence>
<feature type="domain" description="Rhodopsin" evidence="7">
    <location>
        <begin position="34"/>
        <end position="278"/>
    </location>
</feature>
<accession>A0ABR4AAQ4</accession>
<feature type="transmembrane region" description="Helical" evidence="6">
    <location>
        <begin position="255"/>
        <end position="274"/>
    </location>
</feature>